<accession>A0A4C1UK87</accession>
<feature type="region of interest" description="Disordered" evidence="1">
    <location>
        <begin position="29"/>
        <end position="76"/>
    </location>
</feature>
<protein>
    <submittedName>
        <fullName evidence="2">Uncharacterized protein</fullName>
    </submittedName>
</protein>
<feature type="region of interest" description="Disordered" evidence="1">
    <location>
        <begin position="91"/>
        <end position="114"/>
    </location>
</feature>
<reference evidence="2 3" key="1">
    <citation type="journal article" date="2019" name="Commun. Biol.">
        <title>The bagworm genome reveals a unique fibroin gene that provides high tensile strength.</title>
        <authorList>
            <person name="Kono N."/>
            <person name="Nakamura H."/>
            <person name="Ohtoshi R."/>
            <person name="Tomita M."/>
            <person name="Numata K."/>
            <person name="Arakawa K."/>
        </authorList>
    </citation>
    <scope>NUCLEOTIDE SEQUENCE [LARGE SCALE GENOMIC DNA]</scope>
</reference>
<keyword evidence="3" id="KW-1185">Reference proteome</keyword>
<evidence type="ECO:0000256" key="1">
    <source>
        <dbReference type="SAM" id="MobiDB-lite"/>
    </source>
</evidence>
<feature type="compositionally biased region" description="Basic and acidic residues" evidence="1">
    <location>
        <begin position="33"/>
        <end position="67"/>
    </location>
</feature>
<comment type="caution">
    <text evidence="2">The sequence shown here is derived from an EMBL/GenBank/DDBJ whole genome shotgun (WGS) entry which is preliminary data.</text>
</comment>
<dbReference type="Proteomes" id="UP000299102">
    <property type="component" value="Unassembled WGS sequence"/>
</dbReference>
<sequence>MHRASPQDDNYHSDSCCDAQHGQCCRVFTPPSDAHDRNMVLGAERDFNKKETKLDLENTSKGSREPKPNALTSKDQASIVASAAALDPNYSKRGAHSADGQMFQDFPKGPWVHDPRPARLEQFSGRDDPRAASARHTPWAFVNVRSRDVPVEVLEYRYRMQ</sequence>
<dbReference type="EMBL" id="BGZK01000186">
    <property type="protein sequence ID" value="GBP26861.1"/>
    <property type="molecule type" value="Genomic_DNA"/>
</dbReference>
<evidence type="ECO:0000313" key="2">
    <source>
        <dbReference type="EMBL" id="GBP26861.1"/>
    </source>
</evidence>
<dbReference type="AlphaFoldDB" id="A0A4C1UK87"/>
<evidence type="ECO:0000313" key="3">
    <source>
        <dbReference type="Proteomes" id="UP000299102"/>
    </source>
</evidence>
<gene>
    <name evidence="2" type="ORF">EVAR_16441_1</name>
</gene>
<proteinExistence type="predicted"/>
<name>A0A4C1UK87_EUMVA</name>
<organism evidence="2 3">
    <name type="scientific">Eumeta variegata</name>
    <name type="common">Bagworm moth</name>
    <name type="synonym">Eumeta japonica</name>
    <dbReference type="NCBI Taxonomy" id="151549"/>
    <lineage>
        <taxon>Eukaryota</taxon>
        <taxon>Metazoa</taxon>
        <taxon>Ecdysozoa</taxon>
        <taxon>Arthropoda</taxon>
        <taxon>Hexapoda</taxon>
        <taxon>Insecta</taxon>
        <taxon>Pterygota</taxon>
        <taxon>Neoptera</taxon>
        <taxon>Endopterygota</taxon>
        <taxon>Lepidoptera</taxon>
        <taxon>Glossata</taxon>
        <taxon>Ditrysia</taxon>
        <taxon>Tineoidea</taxon>
        <taxon>Psychidae</taxon>
        <taxon>Oiketicinae</taxon>
        <taxon>Eumeta</taxon>
    </lineage>
</organism>